<evidence type="ECO:0000313" key="1">
    <source>
        <dbReference type="EMBL" id="KAI5666855.1"/>
    </source>
</evidence>
<gene>
    <name evidence="1" type="ORF">M9H77_16708</name>
</gene>
<reference evidence="2" key="1">
    <citation type="journal article" date="2023" name="Nat. Plants">
        <title>Single-cell RNA sequencing provides a high-resolution roadmap for understanding the multicellular compartmentation of specialized metabolism.</title>
        <authorList>
            <person name="Sun S."/>
            <person name="Shen X."/>
            <person name="Li Y."/>
            <person name="Li Y."/>
            <person name="Wang S."/>
            <person name="Li R."/>
            <person name="Zhang H."/>
            <person name="Shen G."/>
            <person name="Guo B."/>
            <person name="Wei J."/>
            <person name="Xu J."/>
            <person name="St-Pierre B."/>
            <person name="Chen S."/>
            <person name="Sun C."/>
        </authorList>
    </citation>
    <scope>NUCLEOTIDE SEQUENCE [LARGE SCALE GENOMIC DNA]</scope>
</reference>
<keyword evidence="2" id="KW-1185">Reference proteome</keyword>
<organism evidence="1 2">
    <name type="scientific">Catharanthus roseus</name>
    <name type="common">Madagascar periwinkle</name>
    <name type="synonym">Vinca rosea</name>
    <dbReference type="NCBI Taxonomy" id="4058"/>
    <lineage>
        <taxon>Eukaryota</taxon>
        <taxon>Viridiplantae</taxon>
        <taxon>Streptophyta</taxon>
        <taxon>Embryophyta</taxon>
        <taxon>Tracheophyta</taxon>
        <taxon>Spermatophyta</taxon>
        <taxon>Magnoliopsida</taxon>
        <taxon>eudicotyledons</taxon>
        <taxon>Gunneridae</taxon>
        <taxon>Pentapetalae</taxon>
        <taxon>asterids</taxon>
        <taxon>lamiids</taxon>
        <taxon>Gentianales</taxon>
        <taxon>Apocynaceae</taxon>
        <taxon>Rauvolfioideae</taxon>
        <taxon>Vinceae</taxon>
        <taxon>Catharanthinae</taxon>
        <taxon>Catharanthus</taxon>
    </lineage>
</organism>
<accession>A0ACC0B2I6</accession>
<evidence type="ECO:0000313" key="2">
    <source>
        <dbReference type="Proteomes" id="UP001060085"/>
    </source>
</evidence>
<dbReference type="Proteomes" id="UP001060085">
    <property type="component" value="Linkage Group LG04"/>
</dbReference>
<name>A0ACC0B2I6_CATRO</name>
<dbReference type="EMBL" id="CM044704">
    <property type="protein sequence ID" value="KAI5666855.1"/>
    <property type="molecule type" value="Genomic_DNA"/>
</dbReference>
<protein>
    <submittedName>
        <fullName evidence="1">Uncharacterized protein</fullName>
    </submittedName>
</protein>
<sequence length="182" mass="21079">MENESLLESQRSHAEKRQEIKIDAIEKSEEKLETHHTNNEEKRRYLIQYQGVNKVNKHETEFEFAEKKNHHYPSRSLPLTIGVRVKYPIGALVIGYSRQWHTLPKASTVRKIDMCGGKGVKKEILLQKRSRNNENGANGINKVDLTPKVGQLTTDADDKSWSHKCTLNRTLPVMVGYPYRRQ</sequence>
<comment type="caution">
    <text evidence="1">The sequence shown here is derived from an EMBL/GenBank/DDBJ whole genome shotgun (WGS) entry which is preliminary data.</text>
</comment>
<proteinExistence type="predicted"/>